<feature type="coiled-coil region" evidence="9">
    <location>
        <begin position="258"/>
        <end position="292"/>
    </location>
</feature>
<keyword evidence="5" id="KW-0496">Mitochondrion</keyword>
<evidence type="ECO:0000313" key="11">
    <source>
        <dbReference type="Proteomes" id="UP000274131"/>
    </source>
</evidence>
<dbReference type="GO" id="GO:0005763">
    <property type="term" value="C:mitochondrial small ribosomal subunit"/>
    <property type="evidence" value="ECO:0007669"/>
    <property type="project" value="TreeGrafter"/>
</dbReference>
<keyword evidence="6" id="KW-0687">Ribonucleoprotein</keyword>
<reference evidence="10 11" key="2">
    <citation type="submission" date="2018-10" db="EMBL/GenBank/DDBJ databases">
        <authorList>
            <consortium name="Pathogen Informatics"/>
        </authorList>
    </citation>
    <scope>NUCLEOTIDE SEQUENCE [LARGE SCALE GENOMIC DNA]</scope>
</reference>
<evidence type="ECO:0000256" key="4">
    <source>
        <dbReference type="ARBA" id="ARBA00022980"/>
    </source>
</evidence>
<keyword evidence="4" id="KW-0689">Ribosomal protein</keyword>
<accession>A0A0N4VHF0</accession>
<dbReference type="GO" id="GO:0003723">
    <property type="term" value="F:RNA binding"/>
    <property type="evidence" value="ECO:0007669"/>
    <property type="project" value="TreeGrafter"/>
</dbReference>
<evidence type="ECO:0000313" key="12">
    <source>
        <dbReference type="WBParaSite" id="EVEC_0001025101-mRNA-1"/>
    </source>
</evidence>
<evidence type="ECO:0000256" key="2">
    <source>
        <dbReference type="ARBA" id="ARBA00008434"/>
    </source>
</evidence>
<comment type="subcellular location">
    <subcellularLocation>
        <location evidence="1">Mitochondrion</location>
    </subcellularLocation>
</comment>
<sequence length="333" mass="39412">MALLLRRPFHSSTGYWRLRLPSYYRHKKATDPQKQDAEYYEKAARALPLDDHYIDNLKLLYEDKVAYEKDLRYKAEDLLVGRSPSDWLPKIDLALPRVGYEEIDVLSKAPDSVKRIFSVGYGTRRDLTDAWKKALTSQVRKHALDKSSLEMKIAWLTALIRHWSLLVEEIDNKPRKPRWLFHKIKLAIDCRRKFLRLLRETDSEAFEKAKDLKIAYIVPKLPEETVENRRKAWVEAQLTKRVEKEKEARLAELHEKFLDGIEEFDRKTEERLTELEEEKKKLLKRIEEISAEERGFSETNVPKYYPHVIGSLSELMKNIDLFGHPPPTDSRRK</sequence>
<dbReference type="GO" id="GO:0032543">
    <property type="term" value="P:mitochondrial translation"/>
    <property type="evidence" value="ECO:0007669"/>
    <property type="project" value="TreeGrafter"/>
</dbReference>
<dbReference type="InterPro" id="IPR052137">
    <property type="entry name" value="uS15_ribosomal"/>
</dbReference>
<evidence type="ECO:0000313" key="10">
    <source>
        <dbReference type="EMBL" id="VDD94845.1"/>
    </source>
</evidence>
<dbReference type="InterPro" id="IPR009068">
    <property type="entry name" value="uS15_NS1_RNA-bd_sf"/>
</dbReference>
<organism evidence="12">
    <name type="scientific">Enterobius vermicularis</name>
    <name type="common">Human pinworm</name>
    <dbReference type="NCBI Taxonomy" id="51028"/>
    <lineage>
        <taxon>Eukaryota</taxon>
        <taxon>Metazoa</taxon>
        <taxon>Ecdysozoa</taxon>
        <taxon>Nematoda</taxon>
        <taxon>Chromadorea</taxon>
        <taxon>Rhabditida</taxon>
        <taxon>Spirurina</taxon>
        <taxon>Oxyuridomorpha</taxon>
        <taxon>Oxyuroidea</taxon>
        <taxon>Oxyuridae</taxon>
        <taxon>Enterobius</taxon>
    </lineage>
</organism>
<dbReference type="GO" id="GO:0003735">
    <property type="term" value="F:structural constituent of ribosome"/>
    <property type="evidence" value="ECO:0007669"/>
    <property type="project" value="TreeGrafter"/>
</dbReference>
<dbReference type="Proteomes" id="UP000274131">
    <property type="component" value="Unassembled WGS sequence"/>
</dbReference>
<evidence type="ECO:0000256" key="1">
    <source>
        <dbReference type="ARBA" id="ARBA00004173"/>
    </source>
</evidence>
<evidence type="ECO:0000256" key="5">
    <source>
        <dbReference type="ARBA" id="ARBA00023128"/>
    </source>
</evidence>
<dbReference type="AlphaFoldDB" id="A0A0N4VHF0"/>
<evidence type="ECO:0000256" key="8">
    <source>
        <dbReference type="ARBA" id="ARBA00035528"/>
    </source>
</evidence>
<dbReference type="EMBL" id="UXUI01010162">
    <property type="protein sequence ID" value="VDD94845.1"/>
    <property type="molecule type" value="Genomic_DNA"/>
</dbReference>
<dbReference type="WBParaSite" id="EVEC_0001025101-mRNA-1">
    <property type="protein sequence ID" value="EVEC_0001025101-mRNA-1"/>
    <property type="gene ID" value="EVEC_0001025101"/>
</dbReference>
<dbReference type="Gene3D" id="1.10.287.10">
    <property type="entry name" value="S15/NS1, RNA-binding"/>
    <property type="match status" value="1"/>
</dbReference>
<proteinExistence type="inferred from homology"/>
<reference evidence="12" key="1">
    <citation type="submission" date="2017-02" db="UniProtKB">
        <authorList>
            <consortium name="WormBaseParasite"/>
        </authorList>
    </citation>
    <scope>IDENTIFICATION</scope>
</reference>
<comment type="similarity">
    <text evidence="2">Belongs to the universal ribosomal protein uS15 family.</text>
</comment>
<keyword evidence="3" id="KW-0809">Transit peptide</keyword>
<dbReference type="PANTHER" id="PTHR46685">
    <property type="entry name" value="28S RIBOSOMAL PROTEIN S15, MITOCHONDRIAL"/>
    <property type="match status" value="1"/>
</dbReference>
<gene>
    <name evidence="10" type="ORF">EVEC_LOCUS9596</name>
</gene>
<dbReference type="PANTHER" id="PTHR46685:SF1">
    <property type="entry name" value="SMALL RIBOSOMAL SUBUNIT PROTEIN US15M"/>
    <property type="match status" value="1"/>
</dbReference>
<keyword evidence="9" id="KW-0175">Coiled coil</keyword>
<dbReference type="STRING" id="51028.A0A0N4VHF0"/>
<dbReference type="OrthoDB" id="441444at2759"/>
<protein>
    <recommendedName>
        <fullName evidence="7">Small ribosomal subunit protein uS15m</fullName>
    </recommendedName>
    <alternativeName>
        <fullName evidence="8">28S ribosomal protein S15, mitochondrial</fullName>
    </alternativeName>
</protein>
<evidence type="ECO:0000256" key="7">
    <source>
        <dbReference type="ARBA" id="ARBA00035249"/>
    </source>
</evidence>
<dbReference type="SUPFAM" id="SSF47060">
    <property type="entry name" value="S15/NS1 RNA-binding domain"/>
    <property type="match status" value="1"/>
</dbReference>
<keyword evidence="11" id="KW-1185">Reference proteome</keyword>
<evidence type="ECO:0000256" key="9">
    <source>
        <dbReference type="SAM" id="Coils"/>
    </source>
</evidence>
<evidence type="ECO:0000256" key="6">
    <source>
        <dbReference type="ARBA" id="ARBA00023274"/>
    </source>
</evidence>
<name>A0A0N4VHF0_ENTVE</name>
<evidence type="ECO:0000256" key="3">
    <source>
        <dbReference type="ARBA" id="ARBA00022946"/>
    </source>
</evidence>